<organism evidence="2">
    <name type="scientific">Davidia involucrata</name>
    <name type="common">Dove tree</name>
    <dbReference type="NCBI Taxonomy" id="16924"/>
    <lineage>
        <taxon>Eukaryota</taxon>
        <taxon>Viridiplantae</taxon>
        <taxon>Streptophyta</taxon>
        <taxon>Embryophyta</taxon>
        <taxon>Tracheophyta</taxon>
        <taxon>Spermatophyta</taxon>
        <taxon>Magnoliopsida</taxon>
        <taxon>eudicotyledons</taxon>
        <taxon>Gunneridae</taxon>
        <taxon>Pentapetalae</taxon>
        <taxon>asterids</taxon>
        <taxon>Cornales</taxon>
        <taxon>Nyssaceae</taxon>
        <taxon>Davidia</taxon>
    </lineage>
</organism>
<reference evidence="2" key="1">
    <citation type="submission" date="2019-08" db="EMBL/GenBank/DDBJ databases">
        <title>Reference gene set and small RNA set construction with multiple tissues from Davidia involucrata Baill.</title>
        <authorList>
            <person name="Yang H."/>
            <person name="Zhou C."/>
            <person name="Li G."/>
            <person name="Wang J."/>
            <person name="Gao P."/>
            <person name="Wang M."/>
            <person name="Wang R."/>
            <person name="Zhao Y."/>
        </authorList>
    </citation>
    <scope>NUCLEOTIDE SEQUENCE</scope>
    <source>
        <tissue evidence="2">Mixed with DoveR01_LX</tissue>
    </source>
</reference>
<dbReference type="AlphaFoldDB" id="A0A5B6YS01"/>
<dbReference type="PANTHER" id="PTHR34120:SF15">
    <property type="entry name" value="CALCIUM_CALMODULIN PROTEIN KINASE"/>
    <property type="match status" value="1"/>
</dbReference>
<accession>A0A5B6YS01</accession>
<proteinExistence type="predicted"/>
<name>A0A5B6YS01_DAVIN</name>
<gene>
    <name evidence="2" type="ORF">Din_003444</name>
</gene>
<dbReference type="EMBL" id="GHES01003444">
    <property type="protein sequence ID" value="MPA34003.1"/>
    <property type="molecule type" value="Transcribed_RNA"/>
</dbReference>
<feature type="region of interest" description="Disordered" evidence="1">
    <location>
        <begin position="1"/>
        <end position="41"/>
    </location>
</feature>
<sequence length="241" mass="25995">MPPQANLPNPISTDGDGQQSFSDDEADSDPPQTPPDLPPDSFWVPKEYELDWFDRNAFIERKGSTKGVNFSGNLNFTPNRNSYSSLNSKAKASIIGLPKSQKSCFADGNLRRNCKPGNVQLFRSRSEPDGKSVVQVSEPGSPRVSCMGRVRSKKGGGKRTGIWARFKAVFGTGLRANRVGNKGSAELVESEVGSDGLVSAKRLQTGEGSESWGGNDADCKVRAHVEENQSIGHESKGPPNL</sequence>
<evidence type="ECO:0000313" key="2">
    <source>
        <dbReference type="EMBL" id="MPA34003.1"/>
    </source>
</evidence>
<evidence type="ECO:0000256" key="1">
    <source>
        <dbReference type="SAM" id="MobiDB-lite"/>
    </source>
</evidence>
<dbReference type="PANTHER" id="PTHR34120">
    <property type="entry name" value="EXPRESSED PROTEIN"/>
    <property type="match status" value="1"/>
</dbReference>
<feature type="compositionally biased region" description="Polar residues" evidence="1">
    <location>
        <begin position="1"/>
        <end position="21"/>
    </location>
</feature>
<protein>
    <submittedName>
        <fullName evidence="2">Uncharacterized protein</fullName>
    </submittedName>
</protein>